<reference evidence="1 2" key="1">
    <citation type="journal article" date="2018" name="Front. Plant Sci.">
        <title>Red Clover (Trifolium pratense) and Zigzag Clover (T. medium) - A Picture of Genomic Similarities and Differences.</title>
        <authorList>
            <person name="Dluhosova J."/>
            <person name="Istvanek J."/>
            <person name="Nedelnik J."/>
            <person name="Repkova J."/>
        </authorList>
    </citation>
    <scope>NUCLEOTIDE SEQUENCE [LARGE SCALE GENOMIC DNA]</scope>
    <source>
        <strain evidence="2">cv. 10/8</strain>
        <tissue evidence="1">Leaf</tissue>
    </source>
</reference>
<evidence type="ECO:0000313" key="1">
    <source>
        <dbReference type="EMBL" id="MCI34059.1"/>
    </source>
</evidence>
<feature type="non-terminal residue" evidence="1">
    <location>
        <position position="113"/>
    </location>
</feature>
<keyword evidence="1" id="KW-0378">Hydrolase</keyword>
<keyword evidence="2" id="KW-1185">Reference proteome</keyword>
<sequence>MVPSDRVELEGSLRRVFVSHVKELMEGKEVKRWVEEWDRLSKEIASVASLLGKPFPIRVQQQNIQRKKGLDDEKSLVERRLKEFEFAMECILQHLGENNHVECGGDFVPVFKF</sequence>
<proteinExistence type="predicted"/>
<dbReference type="EMBL" id="LXQA010209985">
    <property type="protein sequence ID" value="MCI34059.1"/>
    <property type="molecule type" value="Genomic_DNA"/>
</dbReference>
<dbReference type="AlphaFoldDB" id="A0A392RCS9"/>
<comment type="caution">
    <text evidence="1">The sequence shown here is derived from an EMBL/GenBank/DDBJ whole genome shotgun (WGS) entry which is preliminary data.</text>
</comment>
<keyword evidence="1" id="KW-0067">ATP-binding</keyword>
<organism evidence="1 2">
    <name type="scientific">Trifolium medium</name>
    <dbReference type="NCBI Taxonomy" id="97028"/>
    <lineage>
        <taxon>Eukaryota</taxon>
        <taxon>Viridiplantae</taxon>
        <taxon>Streptophyta</taxon>
        <taxon>Embryophyta</taxon>
        <taxon>Tracheophyta</taxon>
        <taxon>Spermatophyta</taxon>
        <taxon>Magnoliopsida</taxon>
        <taxon>eudicotyledons</taxon>
        <taxon>Gunneridae</taxon>
        <taxon>Pentapetalae</taxon>
        <taxon>rosids</taxon>
        <taxon>fabids</taxon>
        <taxon>Fabales</taxon>
        <taxon>Fabaceae</taxon>
        <taxon>Papilionoideae</taxon>
        <taxon>50 kb inversion clade</taxon>
        <taxon>NPAAA clade</taxon>
        <taxon>Hologalegina</taxon>
        <taxon>IRL clade</taxon>
        <taxon>Trifolieae</taxon>
        <taxon>Trifolium</taxon>
    </lineage>
</organism>
<protein>
    <submittedName>
        <fullName evidence="1">Pre-mRNA splicing factor ATP-dependent RNA helicase-like protein</fullName>
    </submittedName>
</protein>
<dbReference type="GO" id="GO:0004386">
    <property type="term" value="F:helicase activity"/>
    <property type="evidence" value="ECO:0007669"/>
    <property type="project" value="UniProtKB-KW"/>
</dbReference>
<keyword evidence="1" id="KW-0347">Helicase</keyword>
<dbReference type="Proteomes" id="UP000265520">
    <property type="component" value="Unassembled WGS sequence"/>
</dbReference>
<evidence type="ECO:0000313" key="2">
    <source>
        <dbReference type="Proteomes" id="UP000265520"/>
    </source>
</evidence>
<keyword evidence="1" id="KW-0547">Nucleotide-binding</keyword>
<accession>A0A392RCS9</accession>
<name>A0A392RCS9_9FABA</name>